<sequence length="236" mass="26571">MQEMLYHHSLAVIDKLTVSDKTSAVNRLMILLIAGGAFIYSHFAEAHPHSFIDMDATFVSDKQMLVGMKMVWTMDEITSADLLYDAENAKSDSEIWKKLAAEVMANVLGQHYFTDIYRDGSPVKYKNLPTEYHLARKGHQAVLTFVMPLAEPQPLAGKPFIISTYDPTYFVDMTYADNKSVRLSPEMEKICKLTLFTPNPNASLQAYALSLDKSDSPGEDMELGKQFAQRITVQCQ</sequence>
<dbReference type="AlphaFoldDB" id="A0A0H5LVK9"/>
<reference evidence="2" key="1">
    <citation type="submission" date="2015-03" db="EMBL/GenBank/DDBJ databases">
        <authorList>
            <consortium name="Pathogen Informatics"/>
        </authorList>
    </citation>
    <scope>NUCLEOTIDE SEQUENCE [LARGE SCALE GENOMIC DNA]</scope>
    <source>
        <strain evidence="2">R148</strain>
    </source>
</reference>
<accession>A0A0H5LVK9</accession>
<dbReference type="Pfam" id="PF06226">
    <property type="entry name" value="DUF1007"/>
    <property type="match status" value="1"/>
</dbReference>
<dbReference type="EMBL" id="CWJI01000004">
    <property type="protein sequence ID" value="CRY55184.1"/>
    <property type="molecule type" value="Genomic_DNA"/>
</dbReference>
<evidence type="ECO:0000313" key="1">
    <source>
        <dbReference type="EMBL" id="CRY55184.1"/>
    </source>
</evidence>
<dbReference type="Proteomes" id="UP000043316">
    <property type="component" value="Unassembled WGS sequence"/>
</dbReference>
<evidence type="ECO:0000313" key="2">
    <source>
        <dbReference type="Proteomes" id="UP000043316"/>
    </source>
</evidence>
<dbReference type="PIRSF" id="PIRSF008159">
    <property type="entry name" value="UCP008159_ABC"/>
    <property type="match status" value="1"/>
</dbReference>
<protein>
    <submittedName>
        <fullName evidence="1">Putative periplasmic or exported protein</fullName>
    </submittedName>
</protein>
<dbReference type="InterPro" id="IPR016537">
    <property type="entry name" value="UCP008159_ABC"/>
</dbReference>
<name>A0A0H5LVK9_YERIN</name>
<organism evidence="1 2">
    <name type="scientific">Yersinia intermedia</name>
    <dbReference type="NCBI Taxonomy" id="631"/>
    <lineage>
        <taxon>Bacteria</taxon>
        <taxon>Pseudomonadati</taxon>
        <taxon>Pseudomonadota</taxon>
        <taxon>Gammaproteobacteria</taxon>
        <taxon>Enterobacterales</taxon>
        <taxon>Yersiniaceae</taxon>
        <taxon>Yersinia</taxon>
    </lineage>
</organism>
<proteinExistence type="predicted"/>
<gene>
    <name evidence="1" type="ORF">ERS008476_02166</name>
</gene>
<dbReference type="InterPro" id="IPR010412">
    <property type="entry name" value="DUF1007"/>
</dbReference>